<dbReference type="Proteomes" id="UP000032483">
    <property type="component" value="Unassembled WGS sequence"/>
</dbReference>
<comment type="caution">
    <text evidence="1">The sequence shown here is derived from an EMBL/GenBank/DDBJ whole genome shotgun (WGS) entry which is preliminary data.</text>
</comment>
<reference evidence="1" key="1">
    <citation type="submission" date="2015-02" db="EMBL/GenBank/DDBJ databases">
        <title>A novel member of the family Ruminococcaceae isolated from human feces.</title>
        <authorList>
            <person name="Shkoporov A.N."/>
            <person name="Chaplin A.V."/>
            <person name="Motuzova O.V."/>
            <person name="Kafarskaia L.I."/>
            <person name="Khokhlova E.V."/>
            <person name="Efimov B.A."/>
        </authorList>
    </citation>
    <scope>NUCLEOTIDE SEQUENCE [LARGE SCALE GENOMIC DNA]</scope>
    <source>
        <strain evidence="1">585-1</strain>
    </source>
</reference>
<sequence length="71" mass="8562">MQADNMEREHIYFRGQADALAYLNKVGAFKMEQWLKTLRSDMHRLKEYLHIKQSKICRKAAHGVDYLHIKW</sequence>
<gene>
    <name evidence="1" type="ORF">TQ39_18065</name>
</gene>
<evidence type="ECO:0000313" key="2">
    <source>
        <dbReference type="Proteomes" id="UP000032483"/>
    </source>
</evidence>
<evidence type="ECO:0000313" key="1">
    <source>
        <dbReference type="EMBL" id="KJF38431.1"/>
    </source>
</evidence>
<proteinExistence type="predicted"/>
<protein>
    <submittedName>
        <fullName evidence="1">Uncharacterized protein</fullName>
    </submittedName>
</protein>
<accession>A0A0D8IVX0</accession>
<dbReference type="AlphaFoldDB" id="A0A0D8IVX0"/>
<organism evidence="1 2">
    <name type="scientific">Ruthenibacterium lactatiformans</name>
    <dbReference type="NCBI Taxonomy" id="1550024"/>
    <lineage>
        <taxon>Bacteria</taxon>
        <taxon>Bacillati</taxon>
        <taxon>Bacillota</taxon>
        <taxon>Clostridia</taxon>
        <taxon>Eubacteriales</taxon>
        <taxon>Oscillospiraceae</taxon>
        <taxon>Ruthenibacterium</taxon>
    </lineage>
</organism>
<name>A0A0D8IVX0_9FIRM</name>
<dbReference type="EMBL" id="JXXK01000043">
    <property type="protein sequence ID" value="KJF38431.1"/>
    <property type="molecule type" value="Genomic_DNA"/>
</dbReference>
<keyword evidence="2" id="KW-1185">Reference proteome</keyword>
<dbReference type="PATRIC" id="fig|1550024.3.peg.4133"/>